<dbReference type="EnsemblMetazoa" id="CJA09494.1">
    <property type="protein sequence ID" value="CJA09494.1"/>
    <property type="gene ID" value="WBGene00128698"/>
</dbReference>
<organism evidence="1 2">
    <name type="scientific">Caenorhabditis japonica</name>
    <dbReference type="NCBI Taxonomy" id="281687"/>
    <lineage>
        <taxon>Eukaryota</taxon>
        <taxon>Metazoa</taxon>
        <taxon>Ecdysozoa</taxon>
        <taxon>Nematoda</taxon>
        <taxon>Chromadorea</taxon>
        <taxon>Rhabditida</taxon>
        <taxon>Rhabditina</taxon>
        <taxon>Rhabditomorpha</taxon>
        <taxon>Rhabditoidea</taxon>
        <taxon>Rhabditidae</taxon>
        <taxon>Peloderinae</taxon>
        <taxon>Caenorhabditis</taxon>
    </lineage>
</organism>
<evidence type="ECO:0000313" key="2">
    <source>
        <dbReference type="Proteomes" id="UP000005237"/>
    </source>
</evidence>
<reference evidence="1" key="2">
    <citation type="submission" date="2022-06" db="UniProtKB">
        <authorList>
            <consortium name="EnsemblMetazoa"/>
        </authorList>
    </citation>
    <scope>IDENTIFICATION</scope>
    <source>
        <strain evidence="1">DF5081</strain>
    </source>
</reference>
<keyword evidence="2" id="KW-1185">Reference proteome</keyword>
<evidence type="ECO:0000313" key="1">
    <source>
        <dbReference type="EnsemblMetazoa" id="CJA09494.1"/>
    </source>
</evidence>
<proteinExistence type="predicted"/>
<accession>A0A8R1HV73</accession>
<protein>
    <submittedName>
        <fullName evidence="1">Uncharacterized protein</fullName>
    </submittedName>
</protein>
<sequence length="69" mass="7681">MYSTENDHESSSKIINWPALQLRNVTKVSKSAVEKRRRQKRDGGIVTGPVATALVTGMIGTSRDYDCQK</sequence>
<reference evidence="2" key="1">
    <citation type="submission" date="2010-08" db="EMBL/GenBank/DDBJ databases">
        <authorList>
            <consortium name="Caenorhabditis japonica Sequencing Consortium"/>
            <person name="Wilson R.K."/>
        </authorList>
    </citation>
    <scope>NUCLEOTIDE SEQUENCE [LARGE SCALE GENOMIC DNA]</scope>
    <source>
        <strain evidence="2">DF5081</strain>
    </source>
</reference>
<dbReference type="Proteomes" id="UP000005237">
    <property type="component" value="Unassembled WGS sequence"/>
</dbReference>
<dbReference type="AlphaFoldDB" id="A0A8R1HV73"/>
<name>A0A8R1HV73_CAEJA</name>